<dbReference type="Proteomes" id="UP000245667">
    <property type="component" value="Unassembled WGS sequence"/>
</dbReference>
<dbReference type="OrthoDB" id="9766107at2"/>
<evidence type="ECO:0000313" key="6">
    <source>
        <dbReference type="Proteomes" id="UP000245667"/>
    </source>
</evidence>
<evidence type="ECO:0000313" key="5">
    <source>
        <dbReference type="EMBL" id="PWK22728.1"/>
    </source>
</evidence>
<protein>
    <submittedName>
        <fullName evidence="4 5">Sulfatase</fullName>
    </submittedName>
</protein>
<name>A0A316DZ84_9FLAO</name>
<dbReference type="EMBL" id="JACWLN010000005">
    <property type="protein sequence ID" value="MBD1261395.1"/>
    <property type="molecule type" value="Genomic_DNA"/>
</dbReference>
<evidence type="ECO:0000256" key="2">
    <source>
        <dbReference type="ARBA" id="ARBA00022801"/>
    </source>
</evidence>
<dbReference type="InterPro" id="IPR017850">
    <property type="entry name" value="Alkaline_phosphatase_core_sf"/>
</dbReference>
<keyword evidence="2" id="KW-0378">Hydrolase</keyword>
<gene>
    <name evidence="4" type="ORF">HZY62_12395</name>
    <name evidence="5" type="ORF">LX92_02665</name>
</gene>
<dbReference type="InterPro" id="IPR000917">
    <property type="entry name" value="Sulfatase_N"/>
</dbReference>
<dbReference type="Pfam" id="PF00884">
    <property type="entry name" value="Sulfatase"/>
    <property type="match status" value="1"/>
</dbReference>
<dbReference type="Proteomes" id="UP000651837">
    <property type="component" value="Unassembled WGS sequence"/>
</dbReference>
<dbReference type="EMBL" id="QGGQ01000006">
    <property type="protein sequence ID" value="PWK22728.1"/>
    <property type="molecule type" value="Genomic_DNA"/>
</dbReference>
<organism evidence="5 6">
    <name type="scientific">Maribacter polysiphoniae</name>
    <dbReference type="NCBI Taxonomy" id="429344"/>
    <lineage>
        <taxon>Bacteria</taxon>
        <taxon>Pseudomonadati</taxon>
        <taxon>Bacteroidota</taxon>
        <taxon>Flavobacteriia</taxon>
        <taxon>Flavobacteriales</taxon>
        <taxon>Flavobacteriaceae</taxon>
        <taxon>Maribacter</taxon>
    </lineage>
</organism>
<dbReference type="InterPro" id="IPR050738">
    <property type="entry name" value="Sulfatase"/>
</dbReference>
<reference evidence="4 7" key="2">
    <citation type="submission" date="2020-07" db="EMBL/GenBank/DDBJ databases">
        <title>The draft genome sequence of Maribacter polysiphoniae KCTC 22021.</title>
        <authorList>
            <person name="Mu L."/>
        </authorList>
    </citation>
    <scope>NUCLEOTIDE SEQUENCE [LARGE SCALE GENOMIC DNA]</scope>
    <source>
        <strain evidence="4 7">KCTC 22021</strain>
    </source>
</reference>
<dbReference type="PANTHER" id="PTHR42693">
    <property type="entry name" value="ARYLSULFATASE FAMILY MEMBER"/>
    <property type="match status" value="1"/>
</dbReference>
<sequence length="491" mass="55604">MTFLNNTIDKSSNVKYVLVYFLVVFGLSCKEKQGHLPEKPTRQPNVVLILTDDQGYQDVGIFGSPNIETPHLDQMASEGVKLTNYYAAQAVCSASRAGLLTGCYPNRIGIHNALGPDNTHGINSSETTIAEMLKAKGYKTAIFGKWHLGHYPEFMPNRHGFDEYFGIPYSNDMWPFHPQQGPIFNFPDLPLYENETVIDTLTEQSQLTTQITERSVDFINRNKENPFFLYVPHPQPHVPLFVSDKFKGKSKRGLYGDVIMEIDWSVGQILEALKKNGLEDNTIVIFTSDNGPWLSYGNHAGSALPYREGKGTAWEGGQREPFIMKYPNKLQAGKTVDVPVMAIDMLPTLAALTDSKLPELTIDGKNVWDVLTGQTTKSPQKAYFFYYRVNELFGVRYGKWKLYFPHRYRTMEGQEPGKDGQPGEYRMVDLEEIELYDVENDVSETRNVADENPEIVAEIKLLANDMRFRLGDSLLELEGSESREPGRIVQK</sequence>
<dbReference type="PANTHER" id="PTHR42693:SF53">
    <property type="entry name" value="ENDO-4-O-SULFATASE"/>
    <property type="match status" value="1"/>
</dbReference>
<proteinExistence type="inferred from homology"/>
<dbReference type="RefSeq" id="WP_109651393.1">
    <property type="nucleotide sequence ID" value="NZ_JACWLN010000005.1"/>
</dbReference>
<evidence type="ECO:0000313" key="7">
    <source>
        <dbReference type="Proteomes" id="UP000651837"/>
    </source>
</evidence>
<dbReference type="AlphaFoldDB" id="A0A316DZ84"/>
<accession>A0A316DZ84</accession>
<dbReference type="CDD" id="cd16026">
    <property type="entry name" value="GALNS_like"/>
    <property type="match status" value="1"/>
</dbReference>
<dbReference type="GO" id="GO:0004065">
    <property type="term" value="F:arylsulfatase activity"/>
    <property type="evidence" value="ECO:0007669"/>
    <property type="project" value="TreeGrafter"/>
</dbReference>
<evidence type="ECO:0000259" key="3">
    <source>
        <dbReference type="Pfam" id="PF00884"/>
    </source>
</evidence>
<evidence type="ECO:0000313" key="4">
    <source>
        <dbReference type="EMBL" id="MBD1261395.1"/>
    </source>
</evidence>
<dbReference type="SUPFAM" id="SSF53649">
    <property type="entry name" value="Alkaline phosphatase-like"/>
    <property type="match status" value="1"/>
</dbReference>
<dbReference type="Gene3D" id="3.30.1120.10">
    <property type="match status" value="1"/>
</dbReference>
<comment type="similarity">
    <text evidence="1">Belongs to the sulfatase family.</text>
</comment>
<dbReference type="Gene3D" id="3.40.720.10">
    <property type="entry name" value="Alkaline Phosphatase, subunit A"/>
    <property type="match status" value="1"/>
</dbReference>
<dbReference type="Pfam" id="PF14707">
    <property type="entry name" value="Sulfatase_C"/>
    <property type="match status" value="1"/>
</dbReference>
<evidence type="ECO:0000256" key="1">
    <source>
        <dbReference type="ARBA" id="ARBA00008779"/>
    </source>
</evidence>
<comment type="caution">
    <text evidence="5">The sequence shown here is derived from an EMBL/GenBank/DDBJ whole genome shotgun (WGS) entry which is preliminary data.</text>
</comment>
<feature type="domain" description="Sulfatase N-terminal" evidence="3">
    <location>
        <begin position="44"/>
        <end position="354"/>
    </location>
</feature>
<keyword evidence="7" id="KW-1185">Reference proteome</keyword>
<reference evidence="5 6" key="1">
    <citation type="submission" date="2018-05" db="EMBL/GenBank/DDBJ databases">
        <title>Genomic Encyclopedia of Archaeal and Bacterial Type Strains, Phase II (KMG-II): from individual species to whole genera.</title>
        <authorList>
            <person name="Goeker M."/>
        </authorList>
    </citation>
    <scope>NUCLEOTIDE SEQUENCE [LARGE SCALE GENOMIC DNA]</scope>
    <source>
        <strain evidence="5 6">DSM 23514</strain>
    </source>
</reference>